<gene>
    <name evidence="1" type="ORF">NLJ89_g9036</name>
</gene>
<organism evidence="1 2">
    <name type="scientific">Agrocybe chaxingu</name>
    <dbReference type="NCBI Taxonomy" id="84603"/>
    <lineage>
        <taxon>Eukaryota</taxon>
        <taxon>Fungi</taxon>
        <taxon>Dikarya</taxon>
        <taxon>Basidiomycota</taxon>
        <taxon>Agaricomycotina</taxon>
        <taxon>Agaricomycetes</taxon>
        <taxon>Agaricomycetidae</taxon>
        <taxon>Agaricales</taxon>
        <taxon>Agaricineae</taxon>
        <taxon>Strophariaceae</taxon>
        <taxon>Agrocybe</taxon>
    </lineage>
</organism>
<dbReference type="OrthoDB" id="2745898at2759"/>
<accession>A0A9W8JU25</accession>
<dbReference type="AlphaFoldDB" id="A0A9W8JU25"/>
<reference evidence="1" key="1">
    <citation type="submission" date="2022-07" db="EMBL/GenBank/DDBJ databases">
        <title>Genome Sequence of Agrocybe chaxingu.</title>
        <authorList>
            <person name="Buettner E."/>
        </authorList>
    </citation>
    <scope>NUCLEOTIDE SEQUENCE</scope>
    <source>
        <strain evidence="1">MP-N11</strain>
    </source>
</reference>
<sequence>MFPQEILDLFIDELQHTSTNGTRTEALRAWTLTSRGCCARAQRHLFSRIILDGGKSNYPTSVSNLREILEEDKRITTYARCLHIIDIVDGTTNGVKALCFVLSTMPELREIAIVTRSLQHPSWWNCQPAIKQALWDLRLVSPHLTALTIGGLYALDCRFFLSWKNISRITLIDCLFRDHLATIPLTLEPEDLVSQCETLTLTSKSILLCHHLVTSSLPVLPRLTTMSIEAESFLPFVVVWTRLFDSVRGGPLRRLALTNTLRSLQAQPSYLFTLEHLPELRTLEISELLTRHQTCLGILKTLSKFISPCKPSGITSIAIDLTWPGSVDNVEGGPDTLKMDITSSQLGWSELDSTTPSQARRIPI</sequence>
<comment type="caution">
    <text evidence="1">The sequence shown here is derived from an EMBL/GenBank/DDBJ whole genome shotgun (WGS) entry which is preliminary data.</text>
</comment>
<protein>
    <submittedName>
        <fullName evidence="1">Uncharacterized protein</fullName>
    </submittedName>
</protein>
<dbReference type="EMBL" id="JANKHO010001329">
    <property type="protein sequence ID" value="KAJ3502111.1"/>
    <property type="molecule type" value="Genomic_DNA"/>
</dbReference>
<proteinExistence type="predicted"/>
<keyword evidence="2" id="KW-1185">Reference proteome</keyword>
<evidence type="ECO:0000313" key="2">
    <source>
        <dbReference type="Proteomes" id="UP001148786"/>
    </source>
</evidence>
<dbReference type="Proteomes" id="UP001148786">
    <property type="component" value="Unassembled WGS sequence"/>
</dbReference>
<name>A0A9W8JU25_9AGAR</name>
<evidence type="ECO:0000313" key="1">
    <source>
        <dbReference type="EMBL" id="KAJ3502111.1"/>
    </source>
</evidence>